<dbReference type="SMART" id="SM00100">
    <property type="entry name" value="cNMP"/>
    <property type="match status" value="1"/>
</dbReference>
<evidence type="ECO:0000256" key="3">
    <source>
        <dbReference type="ARBA" id="ARBA00022448"/>
    </source>
</evidence>
<comment type="caution">
    <text evidence="14">The sequence shown here is derived from an EMBL/GenBank/DDBJ whole genome shotgun (WGS) entry which is preliminary data.</text>
</comment>
<evidence type="ECO:0000313" key="14">
    <source>
        <dbReference type="EMBL" id="KAJ6748823.1"/>
    </source>
</evidence>
<dbReference type="PROSITE" id="PS50042">
    <property type="entry name" value="CNMP_BINDING_3"/>
    <property type="match status" value="1"/>
</dbReference>
<dbReference type="GO" id="GO:0031965">
    <property type="term" value="C:nuclear membrane"/>
    <property type="evidence" value="ECO:0007669"/>
    <property type="project" value="UniProtKB-SubCell"/>
</dbReference>
<dbReference type="PANTHER" id="PTHR45651:SF5">
    <property type="entry name" value="CYCLIC NUCLEOTIDE-GATED ION CHANNEL 1"/>
    <property type="match status" value="1"/>
</dbReference>
<evidence type="ECO:0000256" key="5">
    <source>
        <dbReference type="ARBA" id="ARBA00022989"/>
    </source>
</evidence>
<dbReference type="Proteomes" id="UP001151532">
    <property type="component" value="Chromosome 12"/>
</dbReference>
<organism evidence="14 15">
    <name type="scientific">Salix purpurea</name>
    <name type="common">Purple osier willow</name>
    <dbReference type="NCBI Taxonomy" id="77065"/>
    <lineage>
        <taxon>Eukaryota</taxon>
        <taxon>Viridiplantae</taxon>
        <taxon>Streptophyta</taxon>
        <taxon>Embryophyta</taxon>
        <taxon>Tracheophyta</taxon>
        <taxon>Spermatophyta</taxon>
        <taxon>Magnoliopsida</taxon>
        <taxon>eudicotyledons</taxon>
        <taxon>Gunneridae</taxon>
        <taxon>Pentapetalae</taxon>
        <taxon>rosids</taxon>
        <taxon>fabids</taxon>
        <taxon>Malpighiales</taxon>
        <taxon>Salicaceae</taxon>
        <taxon>Saliceae</taxon>
        <taxon>Salix</taxon>
    </lineage>
</organism>
<keyword evidence="3" id="KW-0813">Transport</keyword>
<evidence type="ECO:0000256" key="6">
    <source>
        <dbReference type="ARBA" id="ARBA00023065"/>
    </source>
</evidence>
<comment type="subcellular location">
    <subcellularLocation>
        <location evidence="1">Nucleus membrane</location>
        <topology evidence="1">Multi-pass membrane protein</topology>
    </subcellularLocation>
</comment>
<dbReference type="GO" id="GO:0034220">
    <property type="term" value="P:monoatomic ion transmembrane transport"/>
    <property type="evidence" value="ECO:0007669"/>
    <property type="project" value="UniProtKB-KW"/>
</dbReference>
<gene>
    <name evidence="14" type="ORF">OIU79_029830</name>
</gene>
<comment type="similarity">
    <text evidence="2">Belongs to the cyclic nucleotide-gated cation channel (TC 1.A.1.5) family.</text>
</comment>
<keyword evidence="10" id="KW-0407">Ion channel</keyword>
<keyword evidence="7" id="KW-0472">Membrane</keyword>
<dbReference type="InterPro" id="IPR000595">
    <property type="entry name" value="cNMP-bd_dom"/>
</dbReference>
<evidence type="ECO:0000256" key="4">
    <source>
        <dbReference type="ARBA" id="ARBA00022692"/>
    </source>
</evidence>
<keyword evidence="15" id="KW-1185">Reference proteome</keyword>
<reference evidence="14" key="2">
    <citation type="journal article" date="2023" name="Int. J. Mol. Sci.">
        <title>De Novo Assembly and Annotation of 11 Diverse Shrub Willow (Salix) Genomes Reveals Novel Gene Organization in Sex-Linked Regions.</title>
        <authorList>
            <person name="Hyden B."/>
            <person name="Feng K."/>
            <person name="Yates T.B."/>
            <person name="Jawdy S."/>
            <person name="Cereghino C."/>
            <person name="Smart L.B."/>
            <person name="Muchero W."/>
        </authorList>
    </citation>
    <scope>NUCLEOTIDE SEQUENCE</scope>
    <source>
        <tissue evidence="14">Shoot tip</tissue>
    </source>
</reference>
<dbReference type="SUPFAM" id="SSF51206">
    <property type="entry name" value="cAMP-binding domain-like"/>
    <property type="match status" value="1"/>
</dbReference>
<evidence type="ECO:0000256" key="11">
    <source>
        <dbReference type="ARBA" id="ARBA00056117"/>
    </source>
</evidence>
<evidence type="ECO:0000256" key="8">
    <source>
        <dbReference type="ARBA" id="ARBA00023242"/>
    </source>
</evidence>
<evidence type="ECO:0000256" key="1">
    <source>
        <dbReference type="ARBA" id="ARBA00004232"/>
    </source>
</evidence>
<sequence length="296" mass="35151">MRIQRRDTEQWMSHRLLPHNIRERIRRYEQYRWRETRGVNEDTLVQNLPRDLRKDIKRHLCLDLVMRVPIFEKMDEQLLDAMCDRLKQVLYTEKTYIVREGDLVDGMHFVMRGKLLTTTTNGGRTGFFNSVYLKAGDFCGEELLTWALDPRSSSNLPISTRTVKTITKVKAFVLMTDDLKFIASQFRLLHSKKLHHTFRFHSQQWRTWAACFLQAAWRRYSKKKLEESLWQEENRLHDALAKANRSSPSLGVYASRFDSNIFRALRHRGNRMARVPDRVPPMLLQKPPEPDCTSEE</sequence>
<dbReference type="Gene3D" id="2.60.120.10">
    <property type="entry name" value="Jelly Rolls"/>
    <property type="match status" value="1"/>
</dbReference>
<keyword evidence="4" id="KW-0812">Transmembrane</keyword>
<evidence type="ECO:0000256" key="10">
    <source>
        <dbReference type="ARBA" id="ARBA00023303"/>
    </source>
</evidence>
<dbReference type="OrthoDB" id="421226at2759"/>
<keyword evidence="6" id="KW-0406">Ion transport</keyword>
<accession>A0A9Q0VJS0</accession>
<proteinExistence type="inferred from homology"/>
<evidence type="ECO:0000256" key="9">
    <source>
        <dbReference type="ARBA" id="ARBA00023286"/>
    </source>
</evidence>
<evidence type="ECO:0000256" key="12">
    <source>
        <dbReference type="ARBA" id="ARBA00064416"/>
    </source>
</evidence>
<dbReference type="GO" id="GO:0044325">
    <property type="term" value="F:transmembrane transporter binding"/>
    <property type="evidence" value="ECO:0007669"/>
    <property type="project" value="UniProtKB-ARBA"/>
</dbReference>
<evidence type="ECO:0000313" key="15">
    <source>
        <dbReference type="Proteomes" id="UP001151532"/>
    </source>
</evidence>
<keyword evidence="9" id="KW-1071">Ligand-gated ion channel</keyword>
<dbReference type="PANTHER" id="PTHR45651">
    <property type="entry name" value="CYCLIC NUCLEOTIDE-GATED ION CHANNEL 15-RELATED-RELATED"/>
    <property type="match status" value="1"/>
</dbReference>
<evidence type="ECO:0000256" key="2">
    <source>
        <dbReference type="ARBA" id="ARBA00010486"/>
    </source>
</evidence>
<dbReference type="Gene3D" id="1.10.287.630">
    <property type="entry name" value="Helix hairpin bin"/>
    <property type="match status" value="1"/>
</dbReference>
<keyword evidence="8" id="KW-0539">Nucleus</keyword>
<dbReference type="FunFam" id="2.60.120.10:FF:000024">
    <property type="entry name" value="Cyclic nucleotide-gated ion channel 1"/>
    <property type="match status" value="1"/>
</dbReference>
<dbReference type="InterPro" id="IPR014710">
    <property type="entry name" value="RmlC-like_jellyroll"/>
</dbReference>
<feature type="domain" description="Cyclic nucleotide-binding" evidence="13">
    <location>
        <begin position="70"/>
        <end position="154"/>
    </location>
</feature>
<comment type="function">
    <text evidence="11">Cyclic nucleotide-gated channel involved in the establishment of both rhizobial and mycorrhizal associations. Required for full activation of nuclear-localized Ca(2+) oscillations by Nod and Myc factors. Simultaneous activation of the K(+)-permeable channel DMI1 and the Ca(2+) channel CNGC15 can give rise to sustained Ca(2+) oscillations. May function during fertilization in both female and male gametophytic Ca(2+) signaling.</text>
</comment>
<protein>
    <submittedName>
        <fullName evidence="14">CYCLIC NUCLEOTIDE-GATED ION CHANNEL-LIKE PROTEIN</fullName>
    </submittedName>
</protein>
<evidence type="ECO:0000259" key="13">
    <source>
        <dbReference type="PROSITE" id="PS50042"/>
    </source>
</evidence>
<dbReference type="InterPro" id="IPR018490">
    <property type="entry name" value="cNMP-bd_dom_sf"/>
</dbReference>
<comment type="subunit">
    <text evidence="12">Interacts (via N-terminus) with DMI1 (via c-terminus). The Nod factor has no effect on this interaction, implying that the complex is maintained after activation.</text>
</comment>
<reference evidence="14" key="1">
    <citation type="submission" date="2022-11" db="EMBL/GenBank/DDBJ databases">
        <authorList>
            <person name="Hyden B.L."/>
            <person name="Feng K."/>
            <person name="Yates T."/>
            <person name="Jawdy S."/>
            <person name="Smart L.B."/>
            <person name="Muchero W."/>
        </authorList>
    </citation>
    <scope>NUCLEOTIDE SEQUENCE</scope>
    <source>
        <tissue evidence="14">Shoot tip</tissue>
    </source>
</reference>
<dbReference type="CDD" id="cd00038">
    <property type="entry name" value="CAP_ED"/>
    <property type="match status" value="1"/>
</dbReference>
<evidence type="ECO:0000256" key="7">
    <source>
        <dbReference type="ARBA" id="ARBA00023136"/>
    </source>
</evidence>
<dbReference type="FunFam" id="1.10.287.630:FF:000003">
    <property type="entry name" value="Cyclic nucleotide-gated ion channel 1"/>
    <property type="match status" value="1"/>
</dbReference>
<name>A0A9Q0VJS0_SALPP</name>
<dbReference type="EMBL" id="JAPFFK010000008">
    <property type="protein sequence ID" value="KAJ6748823.1"/>
    <property type="molecule type" value="Genomic_DNA"/>
</dbReference>
<dbReference type="AlphaFoldDB" id="A0A9Q0VJS0"/>
<keyword evidence="5" id="KW-1133">Transmembrane helix</keyword>